<gene>
    <name evidence="2" type="ORF">NDU88_003428</name>
</gene>
<protein>
    <submittedName>
        <fullName evidence="2">Uncharacterized protein</fullName>
    </submittedName>
</protein>
<dbReference type="InterPro" id="IPR004244">
    <property type="entry name" value="Transposase_22"/>
</dbReference>
<dbReference type="Proteomes" id="UP001066276">
    <property type="component" value="Chromosome 5"/>
</dbReference>
<reference evidence="2" key="1">
    <citation type="journal article" date="2022" name="bioRxiv">
        <title>Sequencing and chromosome-scale assembly of the giantPleurodeles waltlgenome.</title>
        <authorList>
            <person name="Brown T."/>
            <person name="Elewa A."/>
            <person name="Iarovenko S."/>
            <person name="Subramanian E."/>
            <person name="Araus A.J."/>
            <person name="Petzold A."/>
            <person name="Susuki M."/>
            <person name="Suzuki K.-i.T."/>
            <person name="Hayashi T."/>
            <person name="Toyoda A."/>
            <person name="Oliveira C."/>
            <person name="Osipova E."/>
            <person name="Leigh N.D."/>
            <person name="Simon A."/>
            <person name="Yun M.H."/>
        </authorList>
    </citation>
    <scope>NUCLEOTIDE SEQUENCE</scope>
    <source>
        <strain evidence="2">20211129_DDA</strain>
        <tissue evidence="2">Liver</tissue>
    </source>
</reference>
<sequence length="184" mass="21040">MDANISALIAETKTIRQDIDRFQLRVQGLEQRVATVEDHLNVMPDCGQELLFLCSKVVDLEDRSRRNKVSFYGFPEQQGDTNIAMFFSQALPVITGLTFDRPLEFQRVHRMGPKHPEGSARSHPIITCFLRHEQVRQLLTEVHTHGPYSPEGLGIHMSADFSKETNDQLFPPPPPTSRHKIWPL</sequence>
<feature type="region of interest" description="Disordered" evidence="1">
    <location>
        <begin position="164"/>
        <end position="184"/>
    </location>
</feature>
<evidence type="ECO:0000313" key="2">
    <source>
        <dbReference type="EMBL" id="KAJ1150638.1"/>
    </source>
</evidence>
<proteinExistence type="predicted"/>
<dbReference type="AlphaFoldDB" id="A0AAV7RF29"/>
<organism evidence="2 3">
    <name type="scientific">Pleurodeles waltl</name>
    <name type="common">Iberian ribbed newt</name>
    <dbReference type="NCBI Taxonomy" id="8319"/>
    <lineage>
        <taxon>Eukaryota</taxon>
        <taxon>Metazoa</taxon>
        <taxon>Chordata</taxon>
        <taxon>Craniata</taxon>
        <taxon>Vertebrata</taxon>
        <taxon>Euteleostomi</taxon>
        <taxon>Amphibia</taxon>
        <taxon>Batrachia</taxon>
        <taxon>Caudata</taxon>
        <taxon>Salamandroidea</taxon>
        <taxon>Salamandridae</taxon>
        <taxon>Pleurodelinae</taxon>
        <taxon>Pleurodeles</taxon>
    </lineage>
</organism>
<evidence type="ECO:0000256" key="1">
    <source>
        <dbReference type="SAM" id="MobiDB-lite"/>
    </source>
</evidence>
<dbReference type="Gene3D" id="3.30.70.1820">
    <property type="entry name" value="L1 transposable element, RRM domain"/>
    <property type="match status" value="1"/>
</dbReference>
<accession>A0AAV7RF29</accession>
<dbReference type="PANTHER" id="PTHR11505">
    <property type="entry name" value="L1 TRANSPOSABLE ELEMENT-RELATED"/>
    <property type="match status" value="1"/>
</dbReference>
<evidence type="ECO:0000313" key="3">
    <source>
        <dbReference type="Proteomes" id="UP001066276"/>
    </source>
</evidence>
<keyword evidence="3" id="KW-1185">Reference proteome</keyword>
<name>A0AAV7RF29_PLEWA</name>
<comment type="caution">
    <text evidence="2">The sequence shown here is derived from an EMBL/GenBank/DDBJ whole genome shotgun (WGS) entry which is preliminary data.</text>
</comment>
<dbReference type="EMBL" id="JANPWB010000009">
    <property type="protein sequence ID" value="KAJ1150638.1"/>
    <property type="molecule type" value="Genomic_DNA"/>
</dbReference>